<proteinExistence type="predicted"/>
<gene>
    <name evidence="2" type="ORF">LITE_LOCUS3486</name>
</gene>
<evidence type="ECO:0000256" key="1">
    <source>
        <dbReference type="SAM" id="MobiDB-lite"/>
    </source>
</evidence>
<evidence type="ECO:0000313" key="2">
    <source>
        <dbReference type="EMBL" id="CAI0382229.1"/>
    </source>
</evidence>
<feature type="region of interest" description="Disordered" evidence="1">
    <location>
        <begin position="1"/>
        <end position="25"/>
    </location>
</feature>
<comment type="caution">
    <text evidence="2">The sequence shown here is derived from an EMBL/GenBank/DDBJ whole genome shotgun (WGS) entry which is preliminary data.</text>
</comment>
<evidence type="ECO:0000313" key="3">
    <source>
        <dbReference type="Proteomes" id="UP001154282"/>
    </source>
</evidence>
<organism evidence="2 3">
    <name type="scientific">Linum tenue</name>
    <dbReference type="NCBI Taxonomy" id="586396"/>
    <lineage>
        <taxon>Eukaryota</taxon>
        <taxon>Viridiplantae</taxon>
        <taxon>Streptophyta</taxon>
        <taxon>Embryophyta</taxon>
        <taxon>Tracheophyta</taxon>
        <taxon>Spermatophyta</taxon>
        <taxon>Magnoliopsida</taxon>
        <taxon>eudicotyledons</taxon>
        <taxon>Gunneridae</taxon>
        <taxon>Pentapetalae</taxon>
        <taxon>rosids</taxon>
        <taxon>fabids</taxon>
        <taxon>Malpighiales</taxon>
        <taxon>Linaceae</taxon>
        <taxon>Linum</taxon>
    </lineage>
</organism>
<protein>
    <submittedName>
        <fullName evidence="2">Uncharacterized protein</fullName>
    </submittedName>
</protein>
<accession>A0AAV0HAE3</accession>
<dbReference type="Proteomes" id="UP001154282">
    <property type="component" value="Unassembled WGS sequence"/>
</dbReference>
<keyword evidence="3" id="KW-1185">Reference proteome</keyword>
<dbReference type="EMBL" id="CAMGYJ010000002">
    <property type="protein sequence ID" value="CAI0382229.1"/>
    <property type="molecule type" value="Genomic_DNA"/>
</dbReference>
<sequence length="94" mass="9434">VSECPTLSRRGKFRPTPTGGSSSHVAAAYHVTLGSSEGSSSSAPTLTPNQVRHMVQEALCEALSSTSVIGTHSVANGATIPVQSLGLASTASTP</sequence>
<feature type="non-terminal residue" evidence="2">
    <location>
        <position position="1"/>
    </location>
</feature>
<feature type="non-terminal residue" evidence="2">
    <location>
        <position position="94"/>
    </location>
</feature>
<name>A0AAV0HAE3_9ROSI</name>
<reference evidence="2" key="1">
    <citation type="submission" date="2022-08" db="EMBL/GenBank/DDBJ databases">
        <authorList>
            <person name="Gutierrez-Valencia J."/>
        </authorList>
    </citation>
    <scope>NUCLEOTIDE SEQUENCE</scope>
</reference>
<dbReference type="AlphaFoldDB" id="A0AAV0HAE3"/>